<keyword evidence="1" id="KW-0812">Transmembrane</keyword>
<feature type="transmembrane region" description="Helical" evidence="1">
    <location>
        <begin position="70"/>
        <end position="90"/>
    </location>
</feature>
<dbReference type="AlphaFoldDB" id="A0A0P7GWG8"/>
<keyword evidence="3" id="KW-1185">Reference proteome</keyword>
<comment type="caution">
    <text evidence="2">The sequence shown here is derived from an EMBL/GenBank/DDBJ whole genome shotgun (WGS) entry which is preliminary data.</text>
</comment>
<gene>
    <name evidence="2" type="ORF">SY89_00596</name>
</gene>
<dbReference type="Proteomes" id="UP000050535">
    <property type="component" value="Unassembled WGS sequence"/>
</dbReference>
<evidence type="ECO:0000313" key="2">
    <source>
        <dbReference type="EMBL" id="KPN29876.1"/>
    </source>
</evidence>
<name>A0A0P7GWG8_9EURY</name>
<evidence type="ECO:0000256" key="1">
    <source>
        <dbReference type="SAM" id="Phobius"/>
    </source>
</evidence>
<organism evidence="2 3">
    <name type="scientific">Halolamina pelagica</name>
    <dbReference type="NCBI Taxonomy" id="699431"/>
    <lineage>
        <taxon>Archaea</taxon>
        <taxon>Methanobacteriati</taxon>
        <taxon>Methanobacteriota</taxon>
        <taxon>Stenosarchaea group</taxon>
        <taxon>Halobacteria</taxon>
        <taxon>Halobacteriales</taxon>
        <taxon>Haloferacaceae</taxon>
    </lineage>
</organism>
<dbReference type="Pfam" id="PF26041">
    <property type="entry name" value="DUF8011"/>
    <property type="match status" value="1"/>
</dbReference>
<keyword evidence="1" id="KW-1133">Transmembrane helix</keyword>
<dbReference type="OrthoDB" id="351217at2157"/>
<feature type="transmembrane region" description="Helical" evidence="1">
    <location>
        <begin position="20"/>
        <end position="38"/>
    </location>
</feature>
<reference evidence="3" key="1">
    <citation type="submission" date="2013-11" db="EMBL/GenBank/DDBJ databases">
        <authorList>
            <person name="Hoang H.T."/>
            <person name="Killian M.L."/>
            <person name="Madson D.M."/>
            <person name="Arruda P.H.E."/>
            <person name="Sun D."/>
            <person name="Schwartz K.J."/>
            <person name="Yoon K."/>
        </authorList>
    </citation>
    <scope>NUCLEOTIDE SEQUENCE [LARGE SCALE GENOMIC DNA]</scope>
    <source>
        <strain evidence="3">CDK2</strain>
    </source>
</reference>
<keyword evidence="1" id="KW-0472">Membrane</keyword>
<protein>
    <submittedName>
        <fullName evidence="2">Uncharacterized protein</fullName>
    </submittedName>
</protein>
<accession>A0A0P7GWG8</accession>
<proteinExistence type="predicted"/>
<evidence type="ECO:0000313" key="3">
    <source>
        <dbReference type="Proteomes" id="UP000050535"/>
    </source>
</evidence>
<dbReference type="RefSeq" id="WP_054583040.1">
    <property type="nucleotide sequence ID" value="NZ_LGUC01000001.1"/>
</dbReference>
<dbReference type="InterPro" id="IPR058324">
    <property type="entry name" value="DUF8011"/>
</dbReference>
<dbReference type="STRING" id="699431.SY89_00596"/>
<dbReference type="EMBL" id="LGUC01000001">
    <property type="protein sequence ID" value="KPN29876.1"/>
    <property type="molecule type" value="Genomic_DNA"/>
</dbReference>
<sequence>MPSLIDEIAFSEPSGRGHSIVMFASALVFLGLYGYVHADTSAEWLLVMAGGNVLSGVAESLPADRRRAAGAFRIAVVSLLLCLVIAMVVAPDLVVG</sequence>